<dbReference type="RefSeq" id="WP_109689191.1">
    <property type="nucleotide sequence ID" value="NZ_QGGL01000008.1"/>
</dbReference>
<evidence type="ECO:0000313" key="3">
    <source>
        <dbReference type="Proteomes" id="UP000245634"/>
    </source>
</evidence>
<name>A0A316DCX2_9BACL</name>
<comment type="caution">
    <text evidence="2">The sequence shown here is derived from an EMBL/GenBank/DDBJ whole genome shotgun (WGS) entry which is preliminary data.</text>
</comment>
<organism evidence="2 3">
    <name type="scientific">Tumebacillus permanentifrigoris</name>
    <dbReference type="NCBI Taxonomy" id="378543"/>
    <lineage>
        <taxon>Bacteria</taxon>
        <taxon>Bacillati</taxon>
        <taxon>Bacillota</taxon>
        <taxon>Bacilli</taxon>
        <taxon>Bacillales</taxon>
        <taxon>Alicyclobacillaceae</taxon>
        <taxon>Tumebacillus</taxon>
    </lineage>
</organism>
<evidence type="ECO:0000256" key="1">
    <source>
        <dbReference type="SAM" id="MobiDB-lite"/>
    </source>
</evidence>
<feature type="region of interest" description="Disordered" evidence="1">
    <location>
        <begin position="76"/>
        <end position="112"/>
    </location>
</feature>
<feature type="region of interest" description="Disordered" evidence="1">
    <location>
        <begin position="1"/>
        <end position="29"/>
    </location>
</feature>
<gene>
    <name evidence="2" type="ORF">C7459_108186</name>
</gene>
<proteinExistence type="predicted"/>
<protein>
    <submittedName>
        <fullName evidence="2">Uncharacterized protein</fullName>
    </submittedName>
</protein>
<sequence length="236" mass="26257">MSDPQWNHLPDELKALGQKPPETPQNPVEFKERVLREYERRTRFHLRARWMRRAMTAVTVCAAMLVGVLVAKPADREALPPSSSSSNQPQTFAGNSPFIANPESKTMAKQDARAPQLDEAVVYDALNQQDLLGATLRFLTPSEAQDWLQTTAAVPSDKWIDPAREVGYYLLNGSVRSVTFGEGNDLQVEVSEDVGHLQVLRIPYTRLAELSGKQVTLHVFDEGGQPVIPTQTVQVP</sequence>
<dbReference type="OrthoDB" id="2379204at2"/>
<dbReference type="AlphaFoldDB" id="A0A316DCX2"/>
<keyword evidence="3" id="KW-1185">Reference proteome</keyword>
<reference evidence="2 3" key="1">
    <citation type="submission" date="2018-05" db="EMBL/GenBank/DDBJ databases">
        <title>Genomic Encyclopedia of Type Strains, Phase IV (KMG-IV): sequencing the most valuable type-strain genomes for metagenomic binning, comparative biology and taxonomic classification.</title>
        <authorList>
            <person name="Goeker M."/>
        </authorList>
    </citation>
    <scope>NUCLEOTIDE SEQUENCE [LARGE SCALE GENOMIC DNA]</scope>
    <source>
        <strain evidence="2 3">DSM 18773</strain>
    </source>
</reference>
<dbReference type="Proteomes" id="UP000245634">
    <property type="component" value="Unassembled WGS sequence"/>
</dbReference>
<accession>A0A316DCX2</accession>
<evidence type="ECO:0000313" key="2">
    <source>
        <dbReference type="EMBL" id="PWK13165.1"/>
    </source>
</evidence>
<dbReference type="EMBL" id="QGGL01000008">
    <property type="protein sequence ID" value="PWK13165.1"/>
    <property type="molecule type" value="Genomic_DNA"/>
</dbReference>